<dbReference type="InterPro" id="IPR000835">
    <property type="entry name" value="HTH_MarR-typ"/>
</dbReference>
<dbReference type="InterPro" id="IPR036388">
    <property type="entry name" value="WH-like_DNA-bd_sf"/>
</dbReference>
<gene>
    <name evidence="5" type="ORF">E4V82_01750</name>
</gene>
<comment type="caution">
    <text evidence="5">The sequence shown here is derived from an EMBL/GenBank/DDBJ whole genome shotgun (WGS) entry which is preliminary data.</text>
</comment>
<dbReference type="Proteomes" id="UP000342249">
    <property type="component" value="Unassembled WGS sequence"/>
</dbReference>
<evidence type="ECO:0000256" key="3">
    <source>
        <dbReference type="ARBA" id="ARBA00023163"/>
    </source>
</evidence>
<evidence type="ECO:0000313" key="5">
    <source>
        <dbReference type="EMBL" id="MPQ60838.1"/>
    </source>
</evidence>
<dbReference type="AlphaFoldDB" id="A0A5N7IWI3"/>
<dbReference type="GO" id="GO:0003677">
    <property type="term" value="F:DNA binding"/>
    <property type="evidence" value="ECO:0007669"/>
    <property type="project" value="UniProtKB-KW"/>
</dbReference>
<dbReference type="SUPFAM" id="SSF46785">
    <property type="entry name" value="Winged helix' DNA-binding domain"/>
    <property type="match status" value="1"/>
</dbReference>
<evidence type="ECO:0000256" key="2">
    <source>
        <dbReference type="ARBA" id="ARBA00023125"/>
    </source>
</evidence>
<organism evidence="5 6">
    <name type="scientific">Clostridium estertheticum</name>
    <dbReference type="NCBI Taxonomy" id="238834"/>
    <lineage>
        <taxon>Bacteria</taxon>
        <taxon>Bacillati</taxon>
        <taxon>Bacillota</taxon>
        <taxon>Clostridia</taxon>
        <taxon>Eubacteriales</taxon>
        <taxon>Clostridiaceae</taxon>
        <taxon>Clostridium</taxon>
    </lineage>
</organism>
<protein>
    <submittedName>
        <fullName evidence="5">MarR family transcriptional regulator</fullName>
    </submittedName>
</protein>
<dbReference type="Pfam" id="PF12802">
    <property type="entry name" value="MarR_2"/>
    <property type="match status" value="1"/>
</dbReference>
<sequence>MKKSCILGKINEINSVSNKFIEQKIKEEGLPILKNHIPLFYILPEDGSALIFSEISNIWKISKSSLSDIINKYENQGLIKKCICAEDKRSVYISLKPEALYIKHKIESIEVEILDLTLKGFDRNEREIFEENFDKVLKNIKKIQN</sequence>
<reference evidence="5 6" key="1">
    <citation type="journal article" date="2019" name="Lett. Appl. Microbiol.">
        <title>A case of 'blown pack' spoilage of vacuum-packaged pork likely associated with Clostridium estertheticum in Canada.</title>
        <authorList>
            <person name="Zhang P."/>
            <person name="Ward P."/>
            <person name="McMullen L.M."/>
            <person name="Yang X."/>
        </authorList>
    </citation>
    <scope>NUCLEOTIDE SEQUENCE [LARGE SCALE GENOMIC DNA]</scope>
    <source>
        <strain evidence="5 6">MA19</strain>
    </source>
</reference>
<dbReference type="RefSeq" id="WP_152749921.1">
    <property type="nucleotide sequence ID" value="NZ_SPSE01000010.1"/>
</dbReference>
<keyword evidence="1" id="KW-0805">Transcription regulation</keyword>
<dbReference type="PANTHER" id="PTHR42756">
    <property type="entry name" value="TRANSCRIPTIONAL REGULATOR, MARR"/>
    <property type="match status" value="1"/>
</dbReference>
<dbReference type="InterPro" id="IPR036390">
    <property type="entry name" value="WH_DNA-bd_sf"/>
</dbReference>
<dbReference type="SMART" id="SM00347">
    <property type="entry name" value="HTH_MARR"/>
    <property type="match status" value="1"/>
</dbReference>
<dbReference type="GO" id="GO:0003700">
    <property type="term" value="F:DNA-binding transcription factor activity"/>
    <property type="evidence" value="ECO:0007669"/>
    <property type="project" value="InterPro"/>
</dbReference>
<keyword evidence="2" id="KW-0238">DNA-binding</keyword>
<evidence type="ECO:0000313" key="6">
    <source>
        <dbReference type="Proteomes" id="UP000342249"/>
    </source>
</evidence>
<proteinExistence type="predicted"/>
<feature type="domain" description="HTH marR-type" evidence="4">
    <location>
        <begin position="1"/>
        <end position="138"/>
    </location>
</feature>
<keyword evidence="3" id="KW-0804">Transcription</keyword>
<accession>A0A5N7IWI3</accession>
<dbReference type="PANTHER" id="PTHR42756:SF1">
    <property type="entry name" value="TRANSCRIPTIONAL REPRESSOR OF EMRAB OPERON"/>
    <property type="match status" value="1"/>
</dbReference>
<evidence type="ECO:0000259" key="4">
    <source>
        <dbReference type="PROSITE" id="PS50995"/>
    </source>
</evidence>
<dbReference type="PROSITE" id="PS50995">
    <property type="entry name" value="HTH_MARR_2"/>
    <property type="match status" value="1"/>
</dbReference>
<evidence type="ECO:0000256" key="1">
    <source>
        <dbReference type="ARBA" id="ARBA00023015"/>
    </source>
</evidence>
<name>A0A5N7IWI3_9CLOT</name>
<dbReference type="Gene3D" id="1.10.10.10">
    <property type="entry name" value="Winged helix-like DNA-binding domain superfamily/Winged helix DNA-binding domain"/>
    <property type="match status" value="1"/>
</dbReference>
<dbReference type="EMBL" id="SPSF01000009">
    <property type="protein sequence ID" value="MPQ60838.1"/>
    <property type="molecule type" value="Genomic_DNA"/>
</dbReference>